<dbReference type="InterPro" id="IPR031728">
    <property type="entry name" value="GlcAase_C"/>
</dbReference>
<feature type="domain" description="Beta-glucuronidase C-terminal" evidence="1">
    <location>
        <begin position="399"/>
        <end position="505"/>
    </location>
</feature>
<dbReference type="Proteomes" id="UP000800092">
    <property type="component" value="Unassembled WGS sequence"/>
</dbReference>
<sequence>MSMPHAFTARQAVNETIRLNVPNSPTTGRQIIDAAFQSYSIEFSYMADYAGNNSYPNEFSKRMIQNLQDISGAYPIIRAGGSTQNRAIWVQNQTEAIIETIAPGADQPSALTIGPAWLQSFHQFPNGTQYIYGLSFQDGSAGLDQVLQEAVPAFQSLGDSLYAYEIGNEVDGFPGGRRSANWTVQDYATQWKQYAATVDEKLRPLSDGQEFEPLFQGGAFEAPRHLNNLSYFTVQTAEESGIASTGKVKTMADHDYMGSNCADNTVPAELGANLLNHFRMTSLMYYHDFLSNYSVAQGIPYVIGETNSISCQGEAGISDVFGAALWSIDYILYVATLKVSRMYFHQGTPYRYSAWQPIKINDTDAQPKALYYGNLFTSTALAGGNKQVDILVNGTSFTAYAIYDAANATDGSTVDASQLDSIVLVNLNMFNSTQPASERPYITVTLPDAASDAEVRRLTAPGVEVKDGISWAGRNLTQDGFIVGQEIVERVANGQVSIGAGEALLISV</sequence>
<accession>A0A6A6HPI2</accession>
<dbReference type="InterPro" id="IPR052974">
    <property type="entry name" value="GH79_Enzymes"/>
</dbReference>
<dbReference type="PANTHER" id="PTHR36183">
    <property type="entry name" value="BETA-GLUCURONIDASE"/>
    <property type="match status" value="1"/>
</dbReference>
<gene>
    <name evidence="2" type="ORF">EV356DRAFT_521305</name>
</gene>
<keyword evidence="2" id="KW-0378">Hydrolase</keyword>
<dbReference type="GO" id="GO:0016787">
    <property type="term" value="F:hydrolase activity"/>
    <property type="evidence" value="ECO:0007669"/>
    <property type="project" value="UniProtKB-KW"/>
</dbReference>
<evidence type="ECO:0000313" key="3">
    <source>
        <dbReference type="Proteomes" id="UP000800092"/>
    </source>
</evidence>
<name>A0A6A6HPI2_VIRVR</name>
<proteinExistence type="predicted"/>
<dbReference type="SUPFAM" id="SSF51445">
    <property type="entry name" value="(Trans)glycosidases"/>
    <property type="match status" value="1"/>
</dbReference>
<protein>
    <submittedName>
        <fullName evidence="2">Glycoside hydrolase family 79 protein</fullName>
    </submittedName>
</protein>
<reference evidence="2" key="1">
    <citation type="journal article" date="2020" name="Stud. Mycol.">
        <title>101 Dothideomycetes genomes: a test case for predicting lifestyles and emergence of pathogens.</title>
        <authorList>
            <person name="Haridas S."/>
            <person name="Albert R."/>
            <person name="Binder M."/>
            <person name="Bloem J."/>
            <person name="Labutti K."/>
            <person name="Salamov A."/>
            <person name="Andreopoulos B."/>
            <person name="Baker S."/>
            <person name="Barry K."/>
            <person name="Bills G."/>
            <person name="Bluhm B."/>
            <person name="Cannon C."/>
            <person name="Castanera R."/>
            <person name="Culley D."/>
            <person name="Daum C."/>
            <person name="Ezra D."/>
            <person name="Gonzalez J."/>
            <person name="Henrissat B."/>
            <person name="Kuo A."/>
            <person name="Liang C."/>
            <person name="Lipzen A."/>
            <person name="Lutzoni F."/>
            <person name="Magnuson J."/>
            <person name="Mondo S."/>
            <person name="Nolan M."/>
            <person name="Ohm R."/>
            <person name="Pangilinan J."/>
            <person name="Park H.-J."/>
            <person name="Ramirez L."/>
            <person name="Alfaro M."/>
            <person name="Sun H."/>
            <person name="Tritt A."/>
            <person name="Yoshinaga Y."/>
            <person name="Zwiers L.-H."/>
            <person name="Turgeon B."/>
            <person name="Goodwin S."/>
            <person name="Spatafora J."/>
            <person name="Crous P."/>
            <person name="Grigoriev I."/>
        </authorList>
    </citation>
    <scope>NUCLEOTIDE SEQUENCE</scope>
    <source>
        <strain evidence="2">Tuck. ex Michener</strain>
    </source>
</reference>
<evidence type="ECO:0000313" key="2">
    <source>
        <dbReference type="EMBL" id="KAF2239937.1"/>
    </source>
</evidence>
<dbReference type="Pfam" id="PF16862">
    <property type="entry name" value="Glyco_hydro_79C"/>
    <property type="match status" value="1"/>
</dbReference>
<dbReference type="Gene3D" id="3.20.20.80">
    <property type="entry name" value="Glycosidases"/>
    <property type="match status" value="1"/>
</dbReference>
<dbReference type="InterPro" id="IPR017853">
    <property type="entry name" value="GH"/>
</dbReference>
<keyword evidence="3" id="KW-1185">Reference proteome</keyword>
<dbReference type="EMBL" id="ML991771">
    <property type="protein sequence ID" value="KAF2239937.1"/>
    <property type="molecule type" value="Genomic_DNA"/>
</dbReference>
<evidence type="ECO:0000259" key="1">
    <source>
        <dbReference type="Pfam" id="PF16862"/>
    </source>
</evidence>
<dbReference type="Gene3D" id="2.60.40.1180">
    <property type="entry name" value="Golgi alpha-mannosidase II"/>
    <property type="match status" value="1"/>
</dbReference>
<dbReference type="PANTHER" id="PTHR36183:SF2">
    <property type="entry name" value="BETA-GLUCURONIDASE C-TERMINAL DOMAIN-CONTAINING PROTEIN"/>
    <property type="match status" value="1"/>
</dbReference>
<dbReference type="AlphaFoldDB" id="A0A6A6HPI2"/>
<dbReference type="OrthoDB" id="2831684at2759"/>
<organism evidence="2 3">
    <name type="scientific">Viridothelium virens</name>
    <name type="common">Speckled blister lichen</name>
    <name type="synonym">Trypethelium virens</name>
    <dbReference type="NCBI Taxonomy" id="1048519"/>
    <lineage>
        <taxon>Eukaryota</taxon>
        <taxon>Fungi</taxon>
        <taxon>Dikarya</taxon>
        <taxon>Ascomycota</taxon>
        <taxon>Pezizomycotina</taxon>
        <taxon>Dothideomycetes</taxon>
        <taxon>Dothideomycetes incertae sedis</taxon>
        <taxon>Trypetheliales</taxon>
        <taxon>Trypetheliaceae</taxon>
        <taxon>Viridothelium</taxon>
    </lineage>
</organism>
<dbReference type="InterPro" id="IPR013780">
    <property type="entry name" value="Glyco_hydro_b"/>
</dbReference>